<dbReference type="InterPro" id="IPR023126">
    <property type="entry name" value="HP0242-like_sf"/>
</dbReference>
<evidence type="ECO:0000313" key="1">
    <source>
        <dbReference type="EMBL" id="RDU73295.1"/>
    </source>
</evidence>
<keyword evidence="2" id="KW-1185">Reference proteome</keyword>
<dbReference type="EMBL" id="NXLX01000011">
    <property type="protein sequence ID" value="RDU73295.1"/>
    <property type="molecule type" value="Genomic_DNA"/>
</dbReference>
<protein>
    <submittedName>
        <fullName evidence="1">DUF2018 domain-containing protein</fullName>
    </submittedName>
</protein>
<dbReference type="RefSeq" id="WP_115579185.1">
    <property type="nucleotide sequence ID" value="NZ_NXLX01000011.1"/>
</dbReference>
<dbReference type="SUPFAM" id="SSF158752">
    <property type="entry name" value="HP0242-like"/>
    <property type="match status" value="1"/>
</dbReference>
<dbReference type="Gene3D" id="1.20.120.1980">
    <property type="entry name" value="Knotted protein, ribbon-helix-helix DNA-binding domain"/>
    <property type="match status" value="1"/>
</dbReference>
<evidence type="ECO:0000313" key="2">
    <source>
        <dbReference type="Proteomes" id="UP000256695"/>
    </source>
</evidence>
<dbReference type="AlphaFoldDB" id="A0A3D8J7Y6"/>
<gene>
    <name evidence="1" type="ORF">CQA57_05255</name>
</gene>
<name>A0A3D8J7Y6_9HELI</name>
<organism evidence="1 2">
    <name type="scientific">Helicobacter anseris</name>
    <dbReference type="NCBI Taxonomy" id="375926"/>
    <lineage>
        <taxon>Bacteria</taxon>
        <taxon>Pseudomonadati</taxon>
        <taxon>Campylobacterota</taxon>
        <taxon>Epsilonproteobacteria</taxon>
        <taxon>Campylobacterales</taxon>
        <taxon>Helicobacteraceae</taxon>
        <taxon>Helicobacter</taxon>
    </lineage>
</organism>
<sequence length="88" mass="10283">MEILEGDPIGRWEEIVFAANKGIVSRELQRLIEYIAICEILIEDERLEEKLQKVLKALQYDERIKELVRKNKNDIVIASMANILSQNE</sequence>
<comment type="caution">
    <text evidence="1">The sequence shown here is derived from an EMBL/GenBank/DDBJ whole genome shotgun (WGS) entry which is preliminary data.</text>
</comment>
<reference evidence="1 2" key="1">
    <citation type="submission" date="2018-04" db="EMBL/GenBank/DDBJ databases">
        <title>Novel Campyloabacter and Helicobacter Species and Strains.</title>
        <authorList>
            <person name="Mannion A.J."/>
            <person name="Shen Z."/>
            <person name="Fox J.G."/>
        </authorList>
    </citation>
    <scope>NUCLEOTIDE SEQUENCE [LARGE SCALE GENOMIC DNA]</scope>
    <source>
        <strain evidence="1 2">MIT 04-9362</strain>
    </source>
</reference>
<dbReference type="Proteomes" id="UP000256695">
    <property type="component" value="Unassembled WGS sequence"/>
</dbReference>
<dbReference type="InterPro" id="IPR018563">
    <property type="entry name" value="DUF2018"/>
</dbReference>
<dbReference type="OrthoDB" id="5327906at2"/>
<accession>A0A3D8J7Y6</accession>
<proteinExistence type="predicted"/>
<dbReference type="Pfam" id="PF09442">
    <property type="entry name" value="DUF2018"/>
    <property type="match status" value="1"/>
</dbReference>